<dbReference type="Gene3D" id="3.40.640.10">
    <property type="entry name" value="Type I PLP-dependent aspartate aminotransferase-like (Major domain)"/>
    <property type="match status" value="1"/>
</dbReference>
<dbReference type="InterPro" id="IPR015422">
    <property type="entry name" value="PyrdxlP-dep_Trfase_small"/>
</dbReference>
<dbReference type="InterPro" id="IPR015421">
    <property type="entry name" value="PyrdxlP-dep_Trfase_major"/>
</dbReference>
<organism evidence="5 6">
    <name type="scientific">Cohnella cholangitidis</name>
    <dbReference type="NCBI Taxonomy" id="2598458"/>
    <lineage>
        <taxon>Bacteria</taxon>
        <taxon>Bacillati</taxon>
        <taxon>Bacillota</taxon>
        <taxon>Bacilli</taxon>
        <taxon>Bacillales</taxon>
        <taxon>Paenibacillaceae</taxon>
        <taxon>Cohnella</taxon>
    </lineage>
</organism>
<dbReference type="RefSeq" id="WP_182299836.1">
    <property type="nucleotide sequence ID" value="NZ_CP041969.1"/>
</dbReference>
<name>A0A7G5C315_9BACL</name>
<dbReference type="GO" id="GO:0008483">
    <property type="term" value="F:transaminase activity"/>
    <property type="evidence" value="ECO:0007669"/>
    <property type="project" value="UniProtKB-KW"/>
</dbReference>
<dbReference type="AlphaFoldDB" id="A0A7G5C315"/>
<dbReference type="PANTHER" id="PTHR42832">
    <property type="entry name" value="AMINO ACID AMINOTRANSFERASE"/>
    <property type="match status" value="1"/>
</dbReference>
<dbReference type="InterPro" id="IPR015424">
    <property type="entry name" value="PyrdxlP-dep_Trfase"/>
</dbReference>
<feature type="domain" description="Aminotransferase class I/classII large" evidence="4">
    <location>
        <begin position="34"/>
        <end position="384"/>
    </location>
</feature>
<keyword evidence="6" id="KW-1185">Reference proteome</keyword>
<accession>A0A7G5C315</accession>
<dbReference type="SUPFAM" id="SSF53383">
    <property type="entry name" value="PLP-dependent transferases"/>
    <property type="match status" value="1"/>
</dbReference>
<dbReference type="NCBIfam" id="NF005977">
    <property type="entry name" value="PRK08068.1"/>
    <property type="match status" value="1"/>
</dbReference>
<evidence type="ECO:0000313" key="6">
    <source>
        <dbReference type="Proteomes" id="UP000515679"/>
    </source>
</evidence>
<dbReference type="InterPro" id="IPR050881">
    <property type="entry name" value="LL-DAP_aminotransferase"/>
</dbReference>
<reference evidence="5 6" key="1">
    <citation type="submission" date="2019-07" db="EMBL/GenBank/DDBJ databases">
        <authorList>
            <person name="Kim J.K."/>
            <person name="Cheong H.-M."/>
            <person name="Choi Y."/>
            <person name="Hwang K.J."/>
            <person name="Lee S."/>
            <person name="Choi C."/>
        </authorList>
    </citation>
    <scope>NUCLEOTIDE SEQUENCE [LARGE SCALE GENOMIC DNA]</scope>
    <source>
        <strain evidence="5 6">KS 22</strain>
    </source>
</reference>
<dbReference type="Pfam" id="PF00155">
    <property type="entry name" value="Aminotran_1_2"/>
    <property type="match status" value="1"/>
</dbReference>
<keyword evidence="3 5" id="KW-0808">Transferase</keyword>
<proteinExistence type="predicted"/>
<dbReference type="PANTHER" id="PTHR42832:SF3">
    <property type="entry name" value="L-GLUTAMINE--4-(METHYLSULFANYL)-2-OXOBUTANOATE AMINOTRANSFERASE"/>
    <property type="match status" value="1"/>
</dbReference>
<evidence type="ECO:0000259" key="4">
    <source>
        <dbReference type="Pfam" id="PF00155"/>
    </source>
</evidence>
<dbReference type="KEGG" id="cchl:FPL14_22275"/>
<gene>
    <name evidence="5" type="ORF">FPL14_22275</name>
</gene>
<protein>
    <submittedName>
        <fullName evidence="5">Aminotransferase class I/II-fold pyridoxal phosphate-dependent enzyme</fullName>
    </submittedName>
</protein>
<evidence type="ECO:0000256" key="1">
    <source>
        <dbReference type="ARBA" id="ARBA00001933"/>
    </source>
</evidence>
<dbReference type="Proteomes" id="UP000515679">
    <property type="component" value="Chromosome"/>
</dbReference>
<keyword evidence="2 5" id="KW-0032">Aminotransferase</keyword>
<comment type="cofactor">
    <cofactor evidence="1">
        <name>pyridoxal 5'-phosphate</name>
        <dbReference type="ChEBI" id="CHEBI:597326"/>
    </cofactor>
</comment>
<evidence type="ECO:0000256" key="2">
    <source>
        <dbReference type="ARBA" id="ARBA00022576"/>
    </source>
</evidence>
<sequence length="396" mass="43547">MAEFNPSDIVSRLPDNYFSAIDEKVAAYQNKGIDVINLANGNPDQPTPAHIVEALKEAVELKNNQGYPPFFGKQSAREAVSVFYEREYGVELDPDTEVAVFNGSAIGVMGIPQTILNPGDYLLTTDPAYPPYYTAAKLARAEIYTIPAEERDGFLPDYRTVPDEITRKTKLLMLNYPNNPTGAVATRDFFDKTIACAAEHHFPVMNDFAYGAFGFDGHKPLSLLQISGGKDYGVETYTASKTYNMAGWRFGFAVGNASVIGALKLYHTHAYSTVFGAVQDAAAAALLGPQQPVQELGRLYEQRRDTLVRRLREIGWDVASPKGTFFAWFKVPSGFTSETFADFLLDHAHVAVAPGRGFGTQGSAYVRVNLLNSEERLIEATERIAATKLFKQASPL</sequence>
<dbReference type="EMBL" id="CP041969">
    <property type="protein sequence ID" value="QMV43599.1"/>
    <property type="molecule type" value="Genomic_DNA"/>
</dbReference>
<dbReference type="CDD" id="cd00609">
    <property type="entry name" value="AAT_like"/>
    <property type="match status" value="1"/>
</dbReference>
<dbReference type="Gene3D" id="3.90.1150.10">
    <property type="entry name" value="Aspartate Aminotransferase, domain 1"/>
    <property type="match status" value="1"/>
</dbReference>
<dbReference type="InterPro" id="IPR004839">
    <property type="entry name" value="Aminotransferase_I/II_large"/>
</dbReference>
<dbReference type="GO" id="GO:0030170">
    <property type="term" value="F:pyridoxal phosphate binding"/>
    <property type="evidence" value="ECO:0007669"/>
    <property type="project" value="InterPro"/>
</dbReference>
<evidence type="ECO:0000256" key="3">
    <source>
        <dbReference type="ARBA" id="ARBA00022679"/>
    </source>
</evidence>
<evidence type="ECO:0000313" key="5">
    <source>
        <dbReference type="EMBL" id="QMV43599.1"/>
    </source>
</evidence>